<sequence>MPHAIARIAKLKGGGIAASEQHTKRQRETPNANPEIQNLRFIGQPDTASPPDLETLVRQRIGGQAIRKNAVECVEMVLTASPEYFRPDEPGRAGYYQKQQLENFQQAVHQWLDEKYGDRIVRAELHLDEATPHIHAYLVPLDEKGKLNCRALFGGREKLSKFQDSYAIAMAPLGLERGIKGSRATHTEVKEYYAAVTQPPDLTLDIATLHHQLADRQRAIKEKEDLERTAKALAREKEVLQQRLSDLESTVHAQKREIENWKSLYTDVANKVRDLPLEQVAYELGLDPDPKDKHKWKHENHIINITGSKFYDWQHTKGGGGAIDLAMHVLQCEFKQAVAWLNDRFGEGATLTAVAYQTRDIIQKEPPRQFVPPKQDESKWHQVKTYLTRERRLPAAMVDALHQQGLVYADDKQNAVFIRRSLDEETIAGATLRGTAGTDNTFKGLALGSKRNAGWFHFQIGGQSSDPIQRVVLVESPIDAMSFAVLDRTDSRKTIYLSTDGAGVVPLEFFRQLPNKSVIVAYDNDSPGNLMAQTVMEQLPNSIRKLPKAQDWNQELKNMFNLEQQQNRQRESEQKQSRGFSL</sequence>
<feature type="region of interest" description="Disordered" evidence="3">
    <location>
        <begin position="13"/>
        <end position="35"/>
    </location>
</feature>
<dbReference type="Proteomes" id="UP000282574">
    <property type="component" value="Unassembled WGS sequence"/>
</dbReference>
<gene>
    <name evidence="5" type="ORF">DSM107010_60680</name>
</gene>
<comment type="similarity">
    <text evidence="1">Belongs to the plasmid mobilization pre family.</text>
</comment>
<dbReference type="InterPro" id="IPR025054">
    <property type="entry name" value="DUF3991"/>
</dbReference>
<dbReference type="RefSeq" id="WP_106166089.1">
    <property type="nucleotide sequence ID" value="NZ_JAVKZF010000010.1"/>
</dbReference>
<reference evidence="5 6" key="1">
    <citation type="journal article" date="2019" name="Genome Biol. Evol.">
        <title>Day and night: Metabolic profiles and evolutionary relationships of six axenic non-marine cyanobacteria.</title>
        <authorList>
            <person name="Will S.E."/>
            <person name="Henke P."/>
            <person name="Boedeker C."/>
            <person name="Huang S."/>
            <person name="Brinkmann H."/>
            <person name="Rohde M."/>
            <person name="Jarek M."/>
            <person name="Friedl T."/>
            <person name="Seufert S."/>
            <person name="Schumacher M."/>
            <person name="Overmann J."/>
            <person name="Neumann-Schaal M."/>
            <person name="Petersen J."/>
        </authorList>
    </citation>
    <scope>NUCLEOTIDE SEQUENCE [LARGE SCALE GENOMIC DNA]</scope>
    <source>
        <strain evidence="5 6">SAG 39.79</strain>
    </source>
</reference>
<dbReference type="EMBL" id="RSCK01000099">
    <property type="protein sequence ID" value="RUT03344.1"/>
    <property type="molecule type" value="Genomic_DNA"/>
</dbReference>
<dbReference type="GO" id="GO:0003677">
    <property type="term" value="F:DNA binding"/>
    <property type="evidence" value="ECO:0007669"/>
    <property type="project" value="InterPro"/>
</dbReference>
<dbReference type="Pfam" id="PF13155">
    <property type="entry name" value="Toprim_2"/>
    <property type="match status" value="1"/>
</dbReference>
<accession>A0AB37UAL0</accession>
<name>A0AB37UAL0_9CYAN</name>
<feature type="coiled-coil region" evidence="2">
    <location>
        <begin position="209"/>
        <end position="264"/>
    </location>
</feature>
<keyword evidence="2" id="KW-0175">Coiled coil</keyword>
<dbReference type="NCBIfam" id="NF041497">
    <property type="entry name" value="MobV"/>
    <property type="match status" value="1"/>
</dbReference>
<evidence type="ECO:0000256" key="3">
    <source>
        <dbReference type="SAM" id="MobiDB-lite"/>
    </source>
</evidence>
<organism evidence="5 6">
    <name type="scientific">Chroococcidiopsis cubana SAG 39.79</name>
    <dbReference type="NCBI Taxonomy" id="388085"/>
    <lineage>
        <taxon>Bacteria</taxon>
        <taxon>Bacillati</taxon>
        <taxon>Cyanobacteriota</taxon>
        <taxon>Cyanophyceae</taxon>
        <taxon>Chroococcidiopsidales</taxon>
        <taxon>Chroococcidiopsidaceae</taxon>
        <taxon>Chroococcidiopsis</taxon>
    </lineage>
</organism>
<evidence type="ECO:0000313" key="6">
    <source>
        <dbReference type="Proteomes" id="UP000282574"/>
    </source>
</evidence>
<evidence type="ECO:0000256" key="1">
    <source>
        <dbReference type="ARBA" id="ARBA00010657"/>
    </source>
</evidence>
<evidence type="ECO:0000259" key="4">
    <source>
        <dbReference type="Pfam" id="PF13154"/>
    </source>
</evidence>
<keyword evidence="6" id="KW-1185">Reference proteome</keyword>
<dbReference type="AlphaFoldDB" id="A0AB37UAL0"/>
<dbReference type="Pfam" id="PF13154">
    <property type="entry name" value="DUF3991"/>
    <property type="match status" value="1"/>
</dbReference>
<dbReference type="CDD" id="cd00188">
    <property type="entry name" value="TOPRIM"/>
    <property type="match status" value="1"/>
</dbReference>
<evidence type="ECO:0000313" key="5">
    <source>
        <dbReference type="EMBL" id="RUT03344.1"/>
    </source>
</evidence>
<dbReference type="SUPFAM" id="SSF57783">
    <property type="entry name" value="Zinc beta-ribbon"/>
    <property type="match status" value="1"/>
</dbReference>
<dbReference type="CDD" id="cd17242">
    <property type="entry name" value="MobM_relaxase"/>
    <property type="match status" value="1"/>
</dbReference>
<dbReference type="Pfam" id="PF01076">
    <property type="entry name" value="Mob_Pre"/>
    <property type="match status" value="1"/>
</dbReference>
<protein>
    <recommendedName>
        <fullName evidence="4">DUF3991 domain-containing protein</fullName>
    </recommendedName>
</protein>
<dbReference type="Gene3D" id="3.40.1360.10">
    <property type="match status" value="1"/>
</dbReference>
<proteinExistence type="inferred from homology"/>
<evidence type="ECO:0000256" key="2">
    <source>
        <dbReference type="SAM" id="Coils"/>
    </source>
</evidence>
<dbReference type="InterPro" id="IPR001668">
    <property type="entry name" value="Mob_Pre"/>
</dbReference>
<feature type="domain" description="DUF3991" evidence="4">
    <location>
        <begin position="385"/>
        <end position="459"/>
    </location>
</feature>
<dbReference type="Gene3D" id="3.30.930.30">
    <property type="match status" value="1"/>
</dbReference>
<dbReference type="GO" id="GO:0006310">
    <property type="term" value="P:DNA recombination"/>
    <property type="evidence" value="ECO:0007669"/>
    <property type="project" value="InterPro"/>
</dbReference>
<comment type="caution">
    <text evidence="5">The sequence shown here is derived from an EMBL/GenBank/DDBJ whole genome shotgun (WGS) entry which is preliminary data.</text>
</comment>